<dbReference type="Pfam" id="PF00590">
    <property type="entry name" value="TP_methylase"/>
    <property type="match status" value="1"/>
</dbReference>
<sequence length="265" mass="28614">MSGNSPGGKVVIVGLGVIVPDHVTLQAQRALSACTKIFSIVQEPTLLWLPAAAHANISVVNLLRLYKENVPRGDNYETAAQMILRACSSGASIGYATYGNPMCYDSVSQELVQHAPGLGIKLEVIPGISSLDTILCDLRVDMAPAFQIYEASWMLVSEIRPVLTAAVLLLQMGTFGSFRTHYSERRDGSSLAQLVAYLTMFYPPSHKVTLVRSTGDISMPARTREFSIQDLILSTSEDLSGASLVIPALYAPQTRVDLAARMLAV</sequence>
<evidence type="ECO:0000313" key="2">
    <source>
        <dbReference type="EMBL" id="XCB20867.1"/>
    </source>
</evidence>
<accession>A0AAU7YWF5</accession>
<dbReference type="SUPFAM" id="SSF53790">
    <property type="entry name" value="Tetrapyrrole methylase"/>
    <property type="match status" value="1"/>
</dbReference>
<dbReference type="KEGG" id="tgi:RBB81_14870"/>
<proteinExistence type="predicted"/>
<dbReference type="GO" id="GO:0032259">
    <property type="term" value="P:methylation"/>
    <property type="evidence" value="ECO:0007669"/>
    <property type="project" value="UniProtKB-KW"/>
</dbReference>
<organism evidence="2">
    <name type="scientific">Tunturiibacter gelidiferens</name>
    <dbReference type="NCBI Taxonomy" id="3069689"/>
    <lineage>
        <taxon>Bacteria</taxon>
        <taxon>Pseudomonadati</taxon>
        <taxon>Acidobacteriota</taxon>
        <taxon>Terriglobia</taxon>
        <taxon>Terriglobales</taxon>
        <taxon>Acidobacteriaceae</taxon>
        <taxon>Tunturiibacter</taxon>
    </lineage>
</organism>
<dbReference type="Gene3D" id="3.40.1010.10">
    <property type="entry name" value="Cobalt-precorrin-4 Transmethylase, Domain 1"/>
    <property type="match status" value="1"/>
</dbReference>
<feature type="domain" description="Tetrapyrrole methylase" evidence="1">
    <location>
        <begin position="9"/>
        <end position="152"/>
    </location>
</feature>
<dbReference type="EMBL" id="CP132938">
    <property type="protein sequence ID" value="XCB20867.1"/>
    <property type="molecule type" value="Genomic_DNA"/>
</dbReference>
<dbReference type="AlphaFoldDB" id="A0AAU7YWF5"/>
<dbReference type="GO" id="GO:0008168">
    <property type="term" value="F:methyltransferase activity"/>
    <property type="evidence" value="ECO:0007669"/>
    <property type="project" value="UniProtKB-KW"/>
</dbReference>
<dbReference type="InterPro" id="IPR014777">
    <property type="entry name" value="4pyrrole_Mease_sub1"/>
</dbReference>
<keyword evidence="2" id="KW-0808">Transferase</keyword>
<dbReference type="InterPro" id="IPR035996">
    <property type="entry name" value="4pyrrol_Methylase_sf"/>
</dbReference>
<gene>
    <name evidence="2" type="ORF">RBB81_14870</name>
</gene>
<reference evidence="2" key="1">
    <citation type="submission" date="2023-08" db="EMBL/GenBank/DDBJ databases">
        <authorList>
            <person name="Messyasz A."/>
            <person name="Mannisto M.K."/>
            <person name="Kerkhof L.J."/>
            <person name="Haggblom M."/>
        </authorList>
    </citation>
    <scope>NUCLEOTIDE SEQUENCE</scope>
    <source>
        <strain evidence="2">M8UP39</strain>
    </source>
</reference>
<reference evidence="2" key="2">
    <citation type="journal article" date="2024" name="Environ. Microbiol.">
        <title>Genome analysis and description of Tunturibacter gen. nov. expands the diversity of Terriglobia in tundra soils.</title>
        <authorList>
            <person name="Messyasz A."/>
            <person name="Mannisto M.K."/>
            <person name="Kerkhof L.J."/>
            <person name="Haggblom M.M."/>
        </authorList>
    </citation>
    <scope>NUCLEOTIDE SEQUENCE</scope>
    <source>
        <strain evidence="2">M8UP39</strain>
    </source>
</reference>
<protein>
    <submittedName>
        <fullName evidence="2">SAM-dependent methyltransferase</fullName>
    </submittedName>
</protein>
<evidence type="ECO:0000259" key="1">
    <source>
        <dbReference type="Pfam" id="PF00590"/>
    </source>
</evidence>
<keyword evidence="2" id="KW-0489">Methyltransferase</keyword>
<dbReference type="RefSeq" id="WP_353071212.1">
    <property type="nucleotide sequence ID" value="NZ_CP132938.1"/>
</dbReference>
<name>A0AAU7YWF5_9BACT</name>
<dbReference type="InterPro" id="IPR000878">
    <property type="entry name" value="4pyrrol_Mease"/>
</dbReference>